<accession>A0ABV9YGN3</accession>
<evidence type="ECO:0000313" key="2">
    <source>
        <dbReference type="Proteomes" id="UP001595947"/>
    </source>
</evidence>
<dbReference type="Proteomes" id="UP001595947">
    <property type="component" value="Unassembled WGS sequence"/>
</dbReference>
<protein>
    <submittedName>
        <fullName evidence="1">Uncharacterized protein</fullName>
    </submittedName>
</protein>
<evidence type="ECO:0000313" key="1">
    <source>
        <dbReference type="EMBL" id="MFC5061970.1"/>
    </source>
</evidence>
<reference evidence="2" key="1">
    <citation type="journal article" date="2019" name="Int. J. Syst. Evol. Microbiol.">
        <title>The Global Catalogue of Microorganisms (GCM) 10K type strain sequencing project: providing services to taxonomists for standard genome sequencing and annotation.</title>
        <authorList>
            <consortium name="The Broad Institute Genomics Platform"/>
            <consortium name="The Broad Institute Genome Sequencing Center for Infectious Disease"/>
            <person name="Wu L."/>
            <person name="Ma J."/>
        </authorList>
    </citation>
    <scope>NUCLEOTIDE SEQUENCE [LARGE SCALE GENOMIC DNA]</scope>
    <source>
        <strain evidence="2">CGMCC 4.7093</strain>
    </source>
</reference>
<organism evidence="1 2">
    <name type="scientific">Actinomycetospora atypica</name>
    <dbReference type="NCBI Taxonomy" id="1290095"/>
    <lineage>
        <taxon>Bacteria</taxon>
        <taxon>Bacillati</taxon>
        <taxon>Actinomycetota</taxon>
        <taxon>Actinomycetes</taxon>
        <taxon>Pseudonocardiales</taxon>
        <taxon>Pseudonocardiaceae</taxon>
        <taxon>Actinomycetospora</taxon>
    </lineage>
</organism>
<dbReference type="EMBL" id="JBHSIV010000005">
    <property type="protein sequence ID" value="MFC5061970.1"/>
    <property type="molecule type" value="Genomic_DNA"/>
</dbReference>
<sequence>MREAAAQLDKDPGPIKPNVRVGLARLLNAVADQGSSSATGVYVWGASSSIADSVLVEPMDKTVRRAGLSQQDGLYGGDQL</sequence>
<dbReference type="RefSeq" id="WP_378035319.1">
    <property type="nucleotide sequence ID" value="NZ_JBHSIV010000005.1"/>
</dbReference>
<comment type="caution">
    <text evidence="1">The sequence shown here is derived from an EMBL/GenBank/DDBJ whole genome shotgun (WGS) entry which is preliminary data.</text>
</comment>
<proteinExistence type="predicted"/>
<name>A0ABV9YGN3_9PSEU</name>
<gene>
    <name evidence="1" type="ORF">ACFPBZ_07115</name>
</gene>
<keyword evidence="2" id="KW-1185">Reference proteome</keyword>